<keyword evidence="11" id="KW-1185">Reference proteome</keyword>
<dbReference type="EMBL" id="KV407459">
    <property type="protein sequence ID" value="KZF22333.1"/>
    <property type="molecule type" value="Genomic_DNA"/>
</dbReference>
<dbReference type="InterPro" id="IPR010140">
    <property type="entry name" value="Histidinol_P_phosphatase_HisJ"/>
</dbReference>
<dbReference type="RefSeq" id="XP_018187888.1">
    <property type="nucleotide sequence ID" value="XM_018329881.1"/>
</dbReference>
<dbReference type="STRING" id="1328760.A0A165GLF0"/>
<gene>
    <name evidence="10" type="ORF">L228DRAFT_211080</name>
</gene>
<comment type="pathway">
    <text evidence="1 8">Amino-acid biosynthesis; L-histidine biosynthesis; L-histidine from 5-phospho-alpha-D-ribose 1-diphosphate: step 8/9.</text>
</comment>
<dbReference type="GO" id="GO:0004401">
    <property type="term" value="F:histidinol-phosphatase activity"/>
    <property type="evidence" value="ECO:0007669"/>
    <property type="project" value="UniProtKB-UniRule"/>
</dbReference>
<proteinExistence type="inferred from homology"/>
<evidence type="ECO:0000256" key="4">
    <source>
        <dbReference type="ARBA" id="ARBA00022605"/>
    </source>
</evidence>
<dbReference type="InParanoid" id="A0A165GLF0"/>
<reference evidence="10 11" key="1">
    <citation type="journal article" date="2016" name="Fungal Biol.">
        <title>The genome of Xylona heveae provides a window into fungal endophytism.</title>
        <authorList>
            <person name="Gazis R."/>
            <person name="Kuo A."/>
            <person name="Riley R."/>
            <person name="LaButti K."/>
            <person name="Lipzen A."/>
            <person name="Lin J."/>
            <person name="Amirebrahimi M."/>
            <person name="Hesse C.N."/>
            <person name="Spatafora J.W."/>
            <person name="Henrissat B."/>
            <person name="Hainaut M."/>
            <person name="Grigoriev I.V."/>
            <person name="Hibbett D.S."/>
        </authorList>
    </citation>
    <scope>NUCLEOTIDE SEQUENCE [LARGE SCALE GENOMIC DNA]</scope>
    <source>
        <strain evidence="10 11">TC161</strain>
    </source>
</reference>
<evidence type="ECO:0000256" key="3">
    <source>
        <dbReference type="ARBA" id="ARBA00013085"/>
    </source>
</evidence>
<sequence>MPFSHHSHSGQFCSHAKCTLEEMIQTAIARKMRVFALTEHMPRDHADLYPEETEAGETEQYLVNKFDAYYAEALRLRQVYGSQIELLIGFETDWIRPSSRTMIEKLLEKFQFDMFMGSVHHVHTIPIDLDDQTYQAARDKSGGTDEKLFEDYFDDQFEMLKATRPPLVGHFDLIRLKSDDPDRTFQQFKGVWRKVLRNLDFIAEYGGILEINSASLRKGMQEPYPKQEICQAFLEREGRFALSDDSHSVEQIGLNYHLVLPFLEGAGIKTIHYLSRRSANSVSKHEASASVSELSTEDLKTLPFWN</sequence>
<comment type="similarity">
    <text evidence="2 8">Belongs to the PHP hydrolase family. HisK subfamily.</text>
</comment>
<dbReference type="GO" id="GO:0005737">
    <property type="term" value="C:cytoplasm"/>
    <property type="evidence" value="ECO:0007669"/>
    <property type="project" value="TreeGrafter"/>
</dbReference>
<evidence type="ECO:0000256" key="5">
    <source>
        <dbReference type="ARBA" id="ARBA00022801"/>
    </source>
</evidence>
<dbReference type="AlphaFoldDB" id="A0A165GLF0"/>
<dbReference type="EC" id="3.1.3.15" evidence="3 8"/>
<comment type="catalytic activity">
    <reaction evidence="7 8">
        <text>L-histidinol phosphate + H2O = L-histidinol + phosphate</text>
        <dbReference type="Rhea" id="RHEA:14465"/>
        <dbReference type="ChEBI" id="CHEBI:15377"/>
        <dbReference type="ChEBI" id="CHEBI:43474"/>
        <dbReference type="ChEBI" id="CHEBI:57699"/>
        <dbReference type="ChEBI" id="CHEBI:57980"/>
        <dbReference type="EC" id="3.1.3.15"/>
    </reaction>
</comment>
<dbReference type="Pfam" id="PF02811">
    <property type="entry name" value="PHP"/>
    <property type="match status" value="1"/>
</dbReference>
<dbReference type="CDD" id="cd12110">
    <property type="entry name" value="PHP_HisPPase_Hisj_like"/>
    <property type="match status" value="1"/>
</dbReference>
<keyword evidence="6 8" id="KW-0368">Histidine biosynthesis</keyword>
<dbReference type="GO" id="GO:0000105">
    <property type="term" value="P:L-histidine biosynthetic process"/>
    <property type="evidence" value="ECO:0007669"/>
    <property type="project" value="UniProtKB-UniRule"/>
</dbReference>
<dbReference type="FunFam" id="3.20.20.140:FF:000059">
    <property type="entry name" value="Histidinol-phosphatase"/>
    <property type="match status" value="1"/>
</dbReference>
<dbReference type="Proteomes" id="UP000076632">
    <property type="component" value="Unassembled WGS sequence"/>
</dbReference>
<keyword evidence="5 8" id="KW-0378">Hydrolase</keyword>
<evidence type="ECO:0000313" key="11">
    <source>
        <dbReference type="Proteomes" id="UP000076632"/>
    </source>
</evidence>
<dbReference type="PANTHER" id="PTHR21039:SF0">
    <property type="entry name" value="HISTIDINOL-PHOSPHATASE"/>
    <property type="match status" value="1"/>
</dbReference>
<evidence type="ECO:0000256" key="8">
    <source>
        <dbReference type="RuleBase" id="RU366003"/>
    </source>
</evidence>
<evidence type="ECO:0000256" key="7">
    <source>
        <dbReference type="ARBA" id="ARBA00049158"/>
    </source>
</evidence>
<dbReference type="NCBIfam" id="TIGR01856">
    <property type="entry name" value="hisJ_fam"/>
    <property type="match status" value="1"/>
</dbReference>
<dbReference type="InterPro" id="IPR016195">
    <property type="entry name" value="Pol/histidinol_Pase-like"/>
</dbReference>
<dbReference type="SUPFAM" id="SSF89550">
    <property type="entry name" value="PHP domain-like"/>
    <property type="match status" value="1"/>
</dbReference>
<dbReference type="UniPathway" id="UPA00031">
    <property type="reaction ID" value="UER00013"/>
</dbReference>
<name>A0A165GLF0_XYLHT</name>
<feature type="domain" description="PHP" evidence="9">
    <location>
        <begin position="5"/>
        <end position="214"/>
    </location>
</feature>
<keyword evidence="4 8" id="KW-0028">Amino-acid biosynthesis</keyword>
<dbReference type="InterPro" id="IPR004013">
    <property type="entry name" value="PHP_dom"/>
</dbReference>
<dbReference type="GeneID" id="28895018"/>
<protein>
    <recommendedName>
        <fullName evidence="3 8">Histidinol-phosphatase</fullName>
        <shortName evidence="8">HolPase</shortName>
        <ecNumber evidence="3 8">3.1.3.15</ecNumber>
    </recommendedName>
</protein>
<evidence type="ECO:0000256" key="6">
    <source>
        <dbReference type="ARBA" id="ARBA00023102"/>
    </source>
</evidence>
<accession>A0A165GLF0</accession>
<dbReference type="PANTHER" id="PTHR21039">
    <property type="entry name" value="HISTIDINOL PHOSPHATASE-RELATED"/>
    <property type="match status" value="1"/>
</dbReference>
<dbReference type="OrthoDB" id="5957391at2759"/>
<evidence type="ECO:0000313" key="10">
    <source>
        <dbReference type="EMBL" id="KZF22333.1"/>
    </source>
</evidence>
<organism evidence="10 11">
    <name type="scientific">Xylona heveae (strain CBS 132557 / TC161)</name>
    <dbReference type="NCBI Taxonomy" id="1328760"/>
    <lineage>
        <taxon>Eukaryota</taxon>
        <taxon>Fungi</taxon>
        <taxon>Dikarya</taxon>
        <taxon>Ascomycota</taxon>
        <taxon>Pezizomycotina</taxon>
        <taxon>Xylonomycetes</taxon>
        <taxon>Xylonales</taxon>
        <taxon>Xylonaceae</taxon>
        <taxon>Xylona</taxon>
    </lineage>
</organism>
<dbReference type="Gene3D" id="3.20.20.140">
    <property type="entry name" value="Metal-dependent hydrolases"/>
    <property type="match status" value="1"/>
</dbReference>
<dbReference type="FunCoup" id="A0A165GLF0">
    <property type="interactions" value="121"/>
</dbReference>
<evidence type="ECO:0000256" key="2">
    <source>
        <dbReference type="ARBA" id="ARBA00009152"/>
    </source>
</evidence>
<evidence type="ECO:0000256" key="1">
    <source>
        <dbReference type="ARBA" id="ARBA00004970"/>
    </source>
</evidence>
<evidence type="ECO:0000259" key="9">
    <source>
        <dbReference type="Pfam" id="PF02811"/>
    </source>
</evidence>
<dbReference type="OMA" id="DYDRPMY"/>